<reference evidence="1" key="2">
    <citation type="submission" date="2022-06" db="UniProtKB">
        <authorList>
            <consortium name="EnsemblMetazoa"/>
        </authorList>
    </citation>
    <scope>IDENTIFICATION</scope>
    <source>
        <strain evidence="1">PS312</strain>
    </source>
</reference>
<dbReference type="Proteomes" id="UP000005239">
    <property type="component" value="Unassembled WGS sequence"/>
</dbReference>
<accession>A0A8R1YVJ3</accession>
<reference evidence="2" key="1">
    <citation type="journal article" date="2008" name="Nat. Genet.">
        <title>The Pristionchus pacificus genome provides a unique perspective on nematode lifestyle and parasitism.</title>
        <authorList>
            <person name="Dieterich C."/>
            <person name="Clifton S.W."/>
            <person name="Schuster L.N."/>
            <person name="Chinwalla A."/>
            <person name="Delehaunty K."/>
            <person name="Dinkelacker I."/>
            <person name="Fulton L."/>
            <person name="Fulton R."/>
            <person name="Godfrey J."/>
            <person name="Minx P."/>
            <person name="Mitreva M."/>
            <person name="Roeseler W."/>
            <person name="Tian H."/>
            <person name="Witte H."/>
            <person name="Yang S.P."/>
            <person name="Wilson R.K."/>
            <person name="Sommer R.J."/>
        </authorList>
    </citation>
    <scope>NUCLEOTIDE SEQUENCE [LARGE SCALE GENOMIC DNA]</scope>
    <source>
        <strain evidence="2">PS312</strain>
    </source>
</reference>
<protein>
    <submittedName>
        <fullName evidence="1">Uncharacterized protein</fullName>
    </submittedName>
</protein>
<proteinExistence type="predicted"/>
<dbReference type="OrthoDB" id="5872222at2759"/>
<gene>
    <name evidence="1" type="primary">WBGene00274816</name>
</gene>
<dbReference type="EnsemblMetazoa" id="PPA36447.1">
    <property type="protein sequence ID" value="PPA36447.1"/>
    <property type="gene ID" value="WBGene00274816"/>
</dbReference>
<sequence>MNNAKVMVNAYTTYVRPMVEFCPSVAFPVHEKEAGKLEKLQNKVTRLISYKCFGYNFENRPRPEERNEMLKLESFTRRKINDFKHAYELKSKLRGAGYKVCKEPFKTKRSSNTLSFGDNKYM</sequence>
<evidence type="ECO:0000313" key="1">
    <source>
        <dbReference type="EnsemblMetazoa" id="PPA36447.1"/>
    </source>
</evidence>
<organism evidence="1 2">
    <name type="scientific">Pristionchus pacificus</name>
    <name type="common">Parasitic nematode worm</name>
    <dbReference type="NCBI Taxonomy" id="54126"/>
    <lineage>
        <taxon>Eukaryota</taxon>
        <taxon>Metazoa</taxon>
        <taxon>Ecdysozoa</taxon>
        <taxon>Nematoda</taxon>
        <taxon>Chromadorea</taxon>
        <taxon>Rhabditida</taxon>
        <taxon>Rhabditina</taxon>
        <taxon>Diplogasteromorpha</taxon>
        <taxon>Diplogasteroidea</taxon>
        <taxon>Neodiplogasteridae</taxon>
        <taxon>Pristionchus</taxon>
    </lineage>
</organism>
<name>A0A2A6CV64_PRIPA</name>
<dbReference type="AlphaFoldDB" id="A0A2A6CV64"/>
<keyword evidence="2" id="KW-1185">Reference proteome</keyword>
<evidence type="ECO:0000313" key="2">
    <source>
        <dbReference type="Proteomes" id="UP000005239"/>
    </source>
</evidence>
<accession>A0A2A6CV64</accession>